<evidence type="ECO:0000256" key="1">
    <source>
        <dbReference type="ARBA" id="ARBA00006717"/>
    </source>
</evidence>
<dbReference type="InterPro" id="IPR005952">
    <property type="entry name" value="Phosphogly_mut1"/>
</dbReference>
<protein>
    <recommendedName>
        <fullName evidence="2">phosphoglycerate mutase (2,3-diphosphoglycerate-dependent)</fullName>
        <ecNumber evidence="2">5.4.2.11</ecNumber>
    </recommendedName>
</protein>
<evidence type="ECO:0000256" key="4">
    <source>
        <dbReference type="ARBA" id="ARBA00023235"/>
    </source>
</evidence>
<feature type="non-terminal residue" evidence="5">
    <location>
        <position position="160"/>
    </location>
</feature>
<comment type="similarity">
    <text evidence="1">Belongs to the phosphoglycerate mutase family. BPG-dependent PGAM subfamily.</text>
</comment>
<accession>A0A382KNJ1</accession>
<dbReference type="GO" id="GO:0006096">
    <property type="term" value="P:glycolytic process"/>
    <property type="evidence" value="ECO:0007669"/>
    <property type="project" value="UniProtKB-KW"/>
</dbReference>
<evidence type="ECO:0000256" key="2">
    <source>
        <dbReference type="ARBA" id="ARBA00012028"/>
    </source>
</evidence>
<dbReference type="Pfam" id="PF00300">
    <property type="entry name" value="His_Phos_1"/>
    <property type="match status" value="1"/>
</dbReference>
<dbReference type="EC" id="5.4.2.11" evidence="2"/>
<dbReference type="InterPro" id="IPR029033">
    <property type="entry name" value="His_PPase_superfam"/>
</dbReference>
<evidence type="ECO:0000313" key="5">
    <source>
        <dbReference type="EMBL" id="SVC26414.1"/>
    </source>
</evidence>
<dbReference type="Gene3D" id="3.40.50.1240">
    <property type="entry name" value="Phosphoglycerate mutase-like"/>
    <property type="match status" value="1"/>
</dbReference>
<organism evidence="5">
    <name type="scientific">marine metagenome</name>
    <dbReference type="NCBI Taxonomy" id="408172"/>
    <lineage>
        <taxon>unclassified sequences</taxon>
        <taxon>metagenomes</taxon>
        <taxon>ecological metagenomes</taxon>
    </lineage>
</organism>
<dbReference type="PIRSF" id="PIRSF000709">
    <property type="entry name" value="6PFK_2-Ptase"/>
    <property type="match status" value="1"/>
</dbReference>
<dbReference type="EMBL" id="UINC01082024">
    <property type="protein sequence ID" value="SVC26414.1"/>
    <property type="molecule type" value="Genomic_DNA"/>
</dbReference>
<dbReference type="SUPFAM" id="SSF53254">
    <property type="entry name" value="Phosphoglycerate mutase-like"/>
    <property type="match status" value="1"/>
</dbReference>
<dbReference type="PANTHER" id="PTHR11931">
    <property type="entry name" value="PHOSPHOGLYCERATE MUTASE"/>
    <property type="match status" value="1"/>
</dbReference>
<keyword evidence="4" id="KW-0413">Isomerase</keyword>
<keyword evidence="3" id="KW-0324">Glycolysis</keyword>
<dbReference type="AlphaFoldDB" id="A0A382KNJ1"/>
<gene>
    <name evidence="5" type="ORF">METZ01_LOCUS279268</name>
</gene>
<sequence>VRHGLSTYNDQNRFTGWKDVPLNAQGIAEAEQAVPLLHGIKFGIAFTSALVRAQHTLDILIAGIGQDELPVERDLALNERNYGDLIGQNKAEAAEKFGTEQVHQWRRSYDVAPPGGESLKDTANRTIPYLKERILPEIMAGRNVLVSAHGNSIRAIVMHL</sequence>
<name>A0A382KNJ1_9ZZZZ</name>
<reference evidence="5" key="1">
    <citation type="submission" date="2018-05" db="EMBL/GenBank/DDBJ databases">
        <authorList>
            <person name="Lanie J.A."/>
            <person name="Ng W.-L."/>
            <person name="Kazmierczak K.M."/>
            <person name="Andrzejewski T.M."/>
            <person name="Davidsen T.M."/>
            <person name="Wayne K.J."/>
            <person name="Tettelin H."/>
            <person name="Glass J.I."/>
            <person name="Rusch D."/>
            <person name="Podicherti R."/>
            <person name="Tsui H.-C.T."/>
            <person name="Winkler M.E."/>
        </authorList>
    </citation>
    <scope>NUCLEOTIDE SEQUENCE</scope>
</reference>
<evidence type="ECO:0000256" key="3">
    <source>
        <dbReference type="ARBA" id="ARBA00023152"/>
    </source>
</evidence>
<dbReference type="InterPro" id="IPR013078">
    <property type="entry name" value="His_Pase_superF_clade-1"/>
</dbReference>
<feature type="non-terminal residue" evidence="5">
    <location>
        <position position="1"/>
    </location>
</feature>
<proteinExistence type="inferred from homology"/>
<dbReference type="NCBIfam" id="TIGR01258">
    <property type="entry name" value="pgm_1"/>
    <property type="match status" value="1"/>
</dbReference>
<dbReference type="GO" id="GO:0004619">
    <property type="term" value="F:phosphoglycerate mutase activity"/>
    <property type="evidence" value="ECO:0007669"/>
    <property type="project" value="UniProtKB-EC"/>
</dbReference>
<dbReference type="CDD" id="cd07067">
    <property type="entry name" value="HP_PGM_like"/>
    <property type="match status" value="1"/>
</dbReference>
<dbReference type="SMART" id="SM00855">
    <property type="entry name" value="PGAM"/>
    <property type="match status" value="1"/>
</dbReference>